<protein>
    <submittedName>
        <fullName evidence="3">Uncharacterized protein</fullName>
    </submittedName>
</protein>
<evidence type="ECO:0000256" key="1">
    <source>
        <dbReference type="ARBA" id="ARBA00022737"/>
    </source>
</evidence>
<evidence type="ECO:0000256" key="2">
    <source>
        <dbReference type="PROSITE-ProRule" id="PRU00708"/>
    </source>
</evidence>
<gene>
    <name evidence="3" type="ORF">ILEXP_LOCUS35029</name>
</gene>
<dbReference type="PANTHER" id="PTHR47926">
    <property type="entry name" value="PENTATRICOPEPTIDE REPEAT-CONTAINING PROTEIN"/>
    <property type="match status" value="1"/>
</dbReference>
<accession>A0ABC8T972</accession>
<evidence type="ECO:0000313" key="3">
    <source>
        <dbReference type="EMBL" id="CAK9165858.1"/>
    </source>
</evidence>
<keyword evidence="4" id="KW-1185">Reference proteome</keyword>
<dbReference type="EMBL" id="CAUOFW020004469">
    <property type="protein sequence ID" value="CAK9165858.1"/>
    <property type="molecule type" value="Genomic_DNA"/>
</dbReference>
<comment type="caution">
    <text evidence="3">The sequence shown here is derived from an EMBL/GenBank/DDBJ whole genome shotgun (WGS) entry which is preliminary data.</text>
</comment>
<dbReference type="InterPro" id="IPR011990">
    <property type="entry name" value="TPR-like_helical_dom_sf"/>
</dbReference>
<dbReference type="InterPro" id="IPR046960">
    <property type="entry name" value="PPR_At4g14850-like_plant"/>
</dbReference>
<dbReference type="InterPro" id="IPR002885">
    <property type="entry name" value="PPR_rpt"/>
</dbReference>
<feature type="repeat" description="PPR" evidence="2">
    <location>
        <begin position="75"/>
        <end position="109"/>
    </location>
</feature>
<reference evidence="3 4" key="1">
    <citation type="submission" date="2024-02" db="EMBL/GenBank/DDBJ databases">
        <authorList>
            <person name="Vignale AGUSTIN F."/>
            <person name="Sosa J E."/>
            <person name="Modenutti C."/>
        </authorList>
    </citation>
    <scope>NUCLEOTIDE SEQUENCE [LARGE SCALE GENOMIC DNA]</scope>
</reference>
<evidence type="ECO:0000313" key="4">
    <source>
        <dbReference type="Proteomes" id="UP001642360"/>
    </source>
</evidence>
<organism evidence="3 4">
    <name type="scientific">Ilex paraguariensis</name>
    <name type="common">yerba mate</name>
    <dbReference type="NCBI Taxonomy" id="185542"/>
    <lineage>
        <taxon>Eukaryota</taxon>
        <taxon>Viridiplantae</taxon>
        <taxon>Streptophyta</taxon>
        <taxon>Embryophyta</taxon>
        <taxon>Tracheophyta</taxon>
        <taxon>Spermatophyta</taxon>
        <taxon>Magnoliopsida</taxon>
        <taxon>eudicotyledons</taxon>
        <taxon>Gunneridae</taxon>
        <taxon>Pentapetalae</taxon>
        <taxon>asterids</taxon>
        <taxon>campanulids</taxon>
        <taxon>Aquifoliales</taxon>
        <taxon>Aquifoliaceae</taxon>
        <taxon>Ilex</taxon>
    </lineage>
</organism>
<feature type="non-terminal residue" evidence="3">
    <location>
        <position position="1"/>
    </location>
</feature>
<keyword evidence="1" id="KW-0677">Repeat</keyword>
<name>A0ABC8T972_9AQUA</name>
<dbReference type="PANTHER" id="PTHR47926:SF348">
    <property type="entry name" value="PENTATRICOPEPTIDE REPEAT-CONTAINING PROTEIN"/>
    <property type="match status" value="1"/>
</dbReference>
<sequence>KEEKGTGFMEQGTLKLLPKKHAKEKGGHMGVSHTSSLNSHPSTLSLSALSSVVWLGRSGHLLLNSHTSPRFKWMNTLLYNTLIRAYLSFGLPHRTIVLFTYMLAHQAPPNSNTFPSLIKVASSSPCLASHIGKPLHTHVIKRGVTNDPFVQTCFVVYAGQTDLKHAHIMFDEISEPCIVSNNAMVDAFRKNGDMGSAILTTYAPAKLQ</sequence>
<dbReference type="PROSITE" id="PS51375">
    <property type="entry name" value="PPR"/>
    <property type="match status" value="1"/>
</dbReference>
<dbReference type="Proteomes" id="UP001642360">
    <property type="component" value="Unassembled WGS sequence"/>
</dbReference>
<proteinExistence type="predicted"/>
<dbReference type="AlphaFoldDB" id="A0ABC8T972"/>
<dbReference type="Gene3D" id="1.25.40.10">
    <property type="entry name" value="Tetratricopeptide repeat domain"/>
    <property type="match status" value="1"/>
</dbReference>